<evidence type="ECO:0000256" key="1">
    <source>
        <dbReference type="SAM" id="MobiDB-lite"/>
    </source>
</evidence>
<evidence type="ECO:0000313" key="2">
    <source>
        <dbReference type="EnsemblPlants" id="HORVU.MOREX.r3.4HG0386950.1"/>
    </source>
</evidence>
<sequence>MRRKANGEQSPGWDPHPHPLQSDPTFAGEGRCALLPSGETGDITRWIVPGNRGGRRLAMGNSGAEQSLVGKGKSAPLAAQDEEERSALEEKLYCTRLELHKTRAVSADADETICRLAAAARRMAQERDEAWNQRNALLAELHARRNAQMMMALAAGPPRSFAGYSGRAAFFAPAAAAPPFGRMPTPMQQMYARAAGASYCFASSTSSSSAAAGNGLFFHSFASSSQDQFDPDMFLVDPAESPAVSVSATTRSTAPDLQVGKSSGSELDLVAEQMLLTRKKGKVAEAVRDDDEGPSSVEAVADAGETEVGGSLDEEKCGGGGGCSLADVVNSAGKRRSDTS</sequence>
<reference evidence="2" key="2">
    <citation type="submission" date="2020-10" db="EMBL/GenBank/DDBJ databases">
        <authorList>
            <person name="Scholz U."/>
            <person name="Mascher M."/>
            <person name="Fiebig A."/>
        </authorList>
    </citation>
    <scope>NUCLEOTIDE SEQUENCE [LARGE SCALE GENOMIC DNA]</scope>
    <source>
        <strain evidence="2">cv. Morex</strain>
    </source>
</reference>
<dbReference type="Proteomes" id="UP000011116">
    <property type="component" value="Chromosome 4H"/>
</dbReference>
<reference evidence="2" key="3">
    <citation type="submission" date="2022-01" db="UniProtKB">
        <authorList>
            <consortium name="EnsemblPlants"/>
        </authorList>
    </citation>
    <scope>IDENTIFICATION</scope>
    <source>
        <strain evidence="2">subsp. vulgare</strain>
    </source>
</reference>
<dbReference type="AlphaFoldDB" id="A0A8I6Y7Y7"/>
<dbReference type="Gramene" id="HORVU.MOREX.r3.4HG0386950.1">
    <property type="protein sequence ID" value="HORVU.MOREX.r3.4HG0386950.1"/>
    <property type="gene ID" value="HORVU.MOREX.r3.4HG0386950"/>
</dbReference>
<accession>A0A8I6Y7Y7</accession>
<protein>
    <submittedName>
        <fullName evidence="2">Uncharacterized protein</fullName>
    </submittedName>
</protein>
<keyword evidence="3" id="KW-1185">Reference proteome</keyword>
<organism evidence="2 3">
    <name type="scientific">Hordeum vulgare subsp. vulgare</name>
    <name type="common">Domesticated barley</name>
    <dbReference type="NCBI Taxonomy" id="112509"/>
    <lineage>
        <taxon>Eukaryota</taxon>
        <taxon>Viridiplantae</taxon>
        <taxon>Streptophyta</taxon>
        <taxon>Embryophyta</taxon>
        <taxon>Tracheophyta</taxon>
        <taxon>Spermatophyta</taxon>
        <taxon>Magnoliopsida</taxon>
        <taxon>Liliopsida</taxon>
        <taxon>Poales</taxon>
        <taxon>Poaceae</taxon>
        <taxon>BOP clade</taxon>
        <taxon>Pooideae</taxon>
        <taxon>Triticodae</taxon>
        <taxon>Triticeae</taxon>
        <taxon>Hordeinae</taxon>
        <taxon>Hordeum</taxon>
    </lineage>
</organism>
<feature type="region of interest" description="Disordered" evidence="1">
    <location>
        <begin position="51"/>
        <end position="80"/>
    </location>
</feature>
<feature type="region of interest" description="Disordered" evidence="1">
    <location>
        <begin position="1"/>
        <end position="37"/>
    </location>
</feature>
<reference evidence="3" key="1">
    <citation type="journal article" date="2012" name="Nature">
        <title>A physical, genetic and functional sequence assembly of the barley genome.</title>
        <authorList>
            <consortium name="The International Barley Genome Sequencing Consortium"/>
            <person name="Mayer K.F."/>
            <person name="Waugh R."/>
            <person name="Brown J.W."/>
            <person name="Schulman A."/>
            <person name="Langridge P."/>
            <person name="Platzer M."/>
            <person name="Fincher G.B."/>
            <person name="Muehlbauer G.J."/>
            <person name="Sato K."/>
            <person name="Close T.J."/>
            <person name="Wise R.P."/>
            <person name="Stein N."/>
        </authorList>
    </citation>
    <scope>NUCLEOTIDE SEQUENCE [LARGE SCALE GENOMIC DNA]</scope>
    <source>
        <strain evidence="3">cv. Morex</strain>
    </source>
</reference>
<name>A0A8I6Y7Y7_HORVV</name>
<dbReference type="EnsemblPlants" id="HORVU.MOREX.r3.4HG0386950.1">
    <property type="protein sequence ID" value="HORVU.MOREX.r3.4HG0386950.1"/>
    <property type="gene ID" value="HORVU.MOREX.r3.4HG0386950"/>
</dbReference>
<feature type="region of interest" description="Disordered" evidence="1">
    <location>
        <begin position="285"/>
        <end position="340"/>
    </location>
</feature>
<proteinExistence type="predicted"/>
<evidence type="ECO:0000313" key="3">
    <source>
        <dbReference type="Proteomes" id="UP000011116"/>
    </source>
</evidence>